<evidence type="ECO:0000313" key="2">
    <source>
        <dbReference type="Proteomes" id="UP000054560"/>
    </source>
</evidence>
<accession>A0A0L0F781</accession>
<keyword evidence="2" id="KW-1185">Reference proteome</keyword>
<dbReference type="RefSeq" id="XP_014146406.1">
    <property type="nucleotide sequence ID" value="XM_014290931.1"/>
</dbReference>
<proteinExistence type="predicted"/>
<dbReference type="Proteomes" id="UP000054560">
    <property type="component" value="Unassembled WGS sequence"/>
</dbReference>
<dbReference type="GeneID" id="25915442"/>
<dbReference type="EMBL" id="KQ246936">
    <property type="protein sequence ID" value="KNC72504.1"/>
    <property type="molecule type" value="Genomic_DNA"/>
</dbReference>
<name>A0A0L0F781_9EUKA</name>
<organism evidence="1 2">
    <name type="scientific">Sphaeroforma arctica JP610</name>
    <dbReference type="NCBI Taxonomy" id="667725"/>
    <lineage>
        <taxon>Eukaryota</taxon>
        <taxon>Ichthyosporea</taxon>
        <taxon>Ichthyophonida</taxon>
        <taxon>Sphaeroforma</taxon>
    </lineage>
</organism>
<evidence type="ECO:0000313" key="1">
    <source>
        <dbReference type="EMBL" id="KNC72504.1"/>
    </source>
</evidence>
<protein>
    <submittedName>
        <fullName evidence="1">Uncharacterized protein</fullName>
    </submittedName>
</protein>
<gene>
    <name evidence="1" type="ORF">SARC_14938</name>
</gene>
<dbReference type="AlphaFoldDB" id="A0A0L0F781"/>
<sequence length="77" mass="8361">MACGVVLIIVGTLTKNESQSLRTSRVVGEGCVLILVGIFNLVLCVREAYAQDVELMDRLSDLSAQYLDILHSHGGQK</sequence>
<reference evidence="1 2" key="1">
    <citation type="submission" date="2011-02" db="EMBL/GenBank/DDBJ databases">
        <title>The Genome Sequence of Sphaeroforma arctica JP610.</title>
        <authorList>
            <consortium name="The Broad Institute Genome Sequencing Platform"/>
            <person name="Russ C."/>
            <person name="Cuomo C."/>
            <person name="Young S.K."/>
            <person name="Zeng Q."/>
            <person name="Gargeya S."/>
            <person name="Alvarado L."/>
            <person name="Berlin A."/>
            <person name="Chapman S.B."/>
            <person name="Chen Z."/>
            <person name="Freedman E."/>
            <person name="Gellesch M."/>
            <person name="Goldberg J."/>
            <person name="Griggs A."/>
            <person name="Gujja S."/>
            <person name="Heilman E."/>
            <person name="Heiman D."/>
            <person name="Howarth C."/>
            <person name="Mehta T."/>
            <person name="Neiman D."/>
            <person name="Pearson M."/>
            <person name="Roberts A."/>
            <person name="Saif S."/>
            <person name="Shea T."/>
            <person name="Shenoy N."/>
            <person name="Sisk P."/>
            <person name="Stolte C."/>
            <person name="Sykes S."/>
            <person name="White J."/>
            <person name="Yandava C."/>
            <person name="Burger G."/>
            <person name="Gray M.W."/>
            <person name="Holland P.W.H."/>
            <person name="King N."/>
            <person name="Lang F.B.F."/>
            <person name="Roger A.J."/>
            <person name="Ruiz-Trillo I."/>
            <person name="Haas B."/>
            <person name="Nusbaum C."/>
            <person name="Birren B."/>
        </authorList>
    </citation>
    <scope>NUCLEOTIDE SEQUENCE [LARGE SCALE GENOMIC DNA]</scope>
    <source>
        <strain evidence="1 2">JP610</strain>
    </source>
</reference>
<feature type="non-terminal residue" evidence="1">
    <location>
        <position position="77"/>
    </location>
</feature>